<dbReference type="InterPro" id="IPR000953">
    <property type="entry name" value="Chromo/chromo_shadow_dom"/>
</dbReference>
<comment type="caution">
    <text evidence="4">The sequence shown here is derived from an EMBL/GenBank/DDBJ whole genome shotgun (WGS) entry which is preliminary data.</text>
</comment>
<dbReference type="SUPFAM" id="SSF53098">
    <property type="entry name" value="Ribonuclease H-like"/>
    <property type="match status" value="1"/>
</dbReference>
<dbReference type="GO" id="GO:0003676">
    <property type="term" value="F:nucleic acid binding"/>
    <property type="evidence" value="ECO:0007669"/>
    <property type="project" value="InterPro"/>
</dbReference>
<feature type="domain" description="Integrase catalytic" evidence="3">
    <location>
        <begin position="1"/>
        <end position="125"/>
    </location>
</feature>
<evidence type="ECO:0000259" key="3">
    <source>
        <dbReference type="PROSITE" id="PS50994"/>
    </source>
</evidence>
<sequence>MVRLAAVRKSVTAPQAAQLFVDNDFRNHGLPEAFVSDRDSRFVSHFWQHLFRLLGTRLDMSTADHPQTDGQTERVNRVLEDILRSVCAAEPTKWSVLLPQVEFALNNAVDSSTGFTPFYVNGLRHPRTPLALPPVSNLGGGEANAEDPRGLKGFRTSVKRNLLSFIETGEVVRQRVRDAMAAAQNTQKEPSDRQGRKNTQVFQLGDQVLLNAQNFPTQAVSAVGSTKLRPRFVAPFTVIGVHGHAYTLDLPSSMATNPTFYVGLLKPYRPAGAVEPDEPTGLQNTAGRRSPSSERALPREAGQMQAQEPEPEPDQDHEPLRGEPLAPPSNPHGRTDHGSRQGASPGPGVPVRRSPRLANSGSASVRHRHQAAEADPRRDLAGSPSPLGHPGVSPAGPPHLGREREAPPSRSADHPAVADKTPPPREGSPGQDGSQPNDAERLGRVPLPSRAPPPLLGNDGVLYDHVERLLKRRGRSGQYQYLVMWHGYSSSRNSWEPGDRLEEDCAALLRVPTDLVGADRAENTLWLYRLRLPRLLNLLKNLLEDDTRHGLVAIKESA</sequence>
<dbReference type="GO" id="GO:0015074">
    <property type="term" value="P:DNA integration"/>
    <property type="evidence" value="ECO:0007669"/>
    <property type="project" value="InterPro"/>
</dbReference>
<evidence type="ECO:0000256" key="1">
    <source>
        <dbReference type="SAM" id="MobiDB-lite"/>
    </source>
</evidence>
<dbReference type="Gene3D" id="2.40.50.40">
    <property type="match status" value="1"/>
</dbReference>
<dbReference type="Pfam" id="PF24626">
    <property type="entry name" value="SH3_Tf2-1"/>
    <property type="match status" value="1"/>
</dbReference>
<proteinExistence type="predicted"/>
<feature type="compositionally biased region" description="Basic and acidic residues" evidence="1">
    <location>
        <begin position="370"/>
        <end position="380"/>
    </location>
</feature>
<dbReference type="AlphaFoldDB" id="A0A6G0RCY3"/>
<feature type="region of interest" description="Disordered" evidence="1">
    <location>
        <begin position="272"/>
        <end position="460"/>
    </location>
</feature>
<dbReference type="InterPro" id="IPR001584">
    <property type="entry name" value="Integrase_cat-core"/>
</dbReference>
<dbReference type="CDD" id="cd00024">
    <property type="entry name" value="CD_CSD"/>
    <property type="match status" value="1"/>
</dbReference>
<dbReference type="SMART" id="SM00298">
    <property type="entry name" value="CHROMO"/>
    <property type="match status" value="1"/>
</dbReference>
<accession>A0A6G0RCY3</accession>
<evidence type="ECO:0008006" key="6">
    <source>
        <dbReference type="Google" id="ProtNLM"/>
    </source>
</evidence>
<dbReference type="PROSITE" id="PS50994">
    <property type="entry name" value="INTEGRASE"/>
    <property type="match status" value="1"/>
</dbReference>
<dbReference type="InterPro" id="IPR056924">
    <property type="entry name" value="SH3_Tf2-1"/>
</dbReference>
<dbReference type="SUPFAM" id="SSF54160">
    <property type="entry name" value="Chromo domain-like"/>
    <property type="match status" value="1"/>
</dbReference>
<name>A0A6G0RCY3_9STRA</name>
<dbReference type="InterPro" id="IPR016197">
    <property type="entry name" value="Chromo-like_dom_sf"/>
</dbReference>
<evidence type="ECO:0000259" key="2">
    <source>
        <dbReference type="PROSITE" id="PS50013"/>
    </source>
</evidence>
<reference evidence="4 5" key="1">
    <citation type="submission" date="2018-09" db="EMBL/GenBank/DDBJ databases">
        <title>Genomic investigation of the strawberry pathogen Phytophthora fragariae indicates pathogenicity is determined by transcriptional variation in three key races.</title>
        <authorList>
            <person name="Adams T.M."/>
            <person name="Armitage A.D."/>
            <person name="Sobczyk M.K."/>
            <person name="Bates H.J."/>
            <person name="Dunwell J.M."/>
            <person name="Nellist C.F."/>
            <person name="Harrison R.J."/>
        </authorList>
    </citation>
    <scope>NUCLEOTIDE SEQUENCE [LARGE SCALE GENOMIC DNA]</scope>
    <source>
        <strain evidence="4 5">NOV-77</strain>
    </source>
</reference>
<dbReference type="InterPro" id="IPR036397">
    <property type="entry name" value="RNaseH_sf"/>
</dbReference>
<dbReference type="PROSITE" id="PS50013">
    <property type="entry name" value="CHROMO_2"/>
    <property type="match status" value="1"/>
</dbReference>
<dbReference type="InterPro" id="IPR050951">
    <property type="entry name" value="Retrovirus_Pol_polyprotein"/>
</dbReference>
<evidence type="ECO:0000313" key="4">
    <source>
        <dbReference type="EMBL" id="KAE9328613.1"/>
    </source>
</evidence>
<dbReference type="EMBL" id="QXFY01001090">
    <property type="protein sequence ID" value="KAE9328613.1"/>
    <property type="molecule type" value="Genomic_DNA"/>
</dbReference>
<dbReference type="InterPro" id="IPR023780">
    <property type="entry name" value="Chromo_domain"/>
</dbReference>
<protein>
    <recommendedName>
        <fullName evidence="6">Integrase catalytic domain-containing protein</fullName>
    </recommendedName>
</protein>
<evidence type="ECO:0000313" key="5">
    <source>
        <dbReference type="Proteomes" id="UP000486351"/>
    </source>
</evidence>
<gene>
    <name evidence="4" type="ORF">PF008_g16139</name>
</gene>
<dbReference type="Gene3D" id="3.30.420.10">
    <property type="entry name" value="Ribonuclease H-like superfamily/Ribonuclease H"/>
    <property type="match status" value="1"/>
</dbReference>
<dbReference type="PANTHER" id="PTHR37984">
    <property type="entry name" value="PROTEIN CBG26694"/>
    <property type="match status" value="1"/>
</dbReference>
<dbReference type="Pfam" id="PF00385">
    <property type="entry name" value="Chromo"/>
    <property type="match status" value="1"/>
</dbReference>
<dbReference type="InterPro" id="IPR012337">
    <property type="entry name" value="RNaseH-like_sf"/>
</dbReference>
<organism evidence="4 5">
    <name type="scientific">Phytophthora fragariae</name>
    <dbReference type="NCBI Taxonomy" id="53985"/>
    <lineage>
        <taxon>Eukaryota</taxon>
        <taxon>Sar</taxon>
        <taxon>Stramenopiles</taxon>
        <taxon>Oomycota</taxon>
        <taxon>Peronosporomycetes</taxon>
        <taxon>Peronosporales</taxon>
        <taxon>Peronosporaceae</taxon>
        <taxon>Phytophthora</taxon>
    </lineage>
</organism>
<feature type="compositionally biased region" description="Basic and acidic residues" evidence="1">
    <location>
        <begin position="400"/>
        <end position="417"/>
    </location>
</feature>
<dbReference type="PANTHER" id="PTHR37984:SF5">
    <property type="entry name" value="PROTEIN NYNRIN-LIKE"/>
    <property type="match status" value="1"/>
</dbReference>
<dbReference type="Proteomes" id="UP000486351">
    <property type="component" value="Unassembled WGS sequence"/>
</dbReference>
<feature type="domain" description="Chromo" evidence="2">
    <location>
        <begin position="464"/>
        <end position="509"/>
    </location>
</feature>